<dbReference type="PANTHER" id="PTHR12815:SF47">
    <property type="entry name" value="TRANSLOCATION AND ASSEMBLY MODULE SUBUNIT TAMA"/>
    <property type="match status" value="1"/>
</dbReference>
<comment type="similarity">
    <text evidence="2">Belongs to the TamA family.</text>
</comment>
<dbReference type="Pfam" id="PF07244">
    <property type="entry name" value="POTRA"/>
    <property type="match status" value="1"/>
</dbReference>
<organism evidence="13 14">
    <name type="scientific">Oryzomonas rubra</name>
    <dbReference type="NCBI Taxonomy" id="2509454"/>
    <lineage>
        <taxon>Bacteria</taxon>
        <taxon>Pseudomonadati</taxon>
        <taxon>Thermodesulfobacteriota</taxon>
        <taxon>Desulfuromonadia</taxon>
        <taxon>Geobacterales</taxon>
        <taxon>Geobacteraceae</taxon>
        <taxon>Oryzomonas</taxon>
    </lineage>
</organism>
<evidence type="ECO:0000259" key="12">
    <source>
        <dbReference type="Pfam" id="PF17243"/>
    </source>
</evidence>
<feature type="domain" description="TamA POTRA" evidence="12">
    <location>
        <begin position="44"/>
        <end position="123"/>
    </location>
</feature>
<sequence>MPDFTSRYAYDHAEPHLGAAQTVLAFLMLWLGLALPLHAAEPVEIVVTGVEDAALKNVQETLALPAGLVREGTVDRLWLDRFARQAGDKARTALEPFGYYHALVTVTVEPDGERYRLLVTVAPGEPVRLTGVTVTMVGPGKEEKGLARLVAAFPLHKGDVLLHQKYEEAKTALTARARDLGYLDAEFSRHEIRVAPSATTATIELVLDTGEKYYFGATRIQGAPDYPDSFLRRHLTYAPGEVFSYPHLGETQRNFTNSERFKEVVITPEKQDAEAHRVPIAVQLTPGPRISVRPGIGYGTDTGARFTVRYRDLNMFHQGHELYSQLYVAERLQGLVTGYVLPSPTDVRSSTTLQLNLQQENITTYFSRIVALELDRNRSFGPGKLGTAYIKAQYEDYTVGAQKSSARLLLPGLRFSDDRYDNPVRPRRGFRYTLDLHGTHQLLGSDTKLVQILAAGSYLLPLPWRLSLHMRANAGATLLNDPLTDIPPSLRFFTGGDQSVRGYSYKSLGPRDATGKVVGGKQLLTSSMELERALFKDWGVSLFYDAGNAFNNFSAIKLFQGAGVGLHYYTSVGALNLSVAQPLGVEKQALHFHFTVGFEL</sequence>
<evidence type="ECO:0000256" key="2">
    <source>
        <dbReference type="ARBA" id="ARBA00010248"/>
    </source>
</evidence>
<evidence type="ECO:0000256" key="9">
    <source>
        <dbReference type="ARBA" id="ARBA00093548"/>
    </source>
</evidence>
<reference evidence="13 14" key="1">
    <citation type="submission" date="2019-04" db="EMBL/GenBank/DDBJ databases">
        <title>Geobacter ruber sp. nov., ferric-reducing bacteria isolated from paddy soil.</title>
        <authorList>
            <person name="Xu Z."/>
            <person name="Masuda Y."/>
            <person name="Itoh H."/>
            <person name="Senoo K."/>
        </authorList>
    </citation>
    <scope>NUCLEOTIDE SEQUENCE [LARGE SCALE GENOMIC DNA]</scope>
    <source>
        <strain evidence="13 14">Red88</strain>
    </source>
</reference>
<evidence type="ECO:0000313" key="14">
    <source>
        <dbReference type="Proteomes" id="UP000324298"/>
    </source>
</evidence>
<evidence type="ECO:0000256" key="8">
    <source>
        <dbReference type="ARBA" id="ARBA00033063"/>
    </source>
</evidence>
<dbReference type="OrthoDB" id="9814535at2"/>
<dbReference type="InterPro" id="IPR000184">
    <property type="entry name" value="Bac_surfAg_D15"/>
</dbReference>
<evidence type="ECO:0000256" key="4">
    <source>
        <dbReference type="ARBA" id="ARBA00022692"/>
    </source>
</evidence>
<evidence type="ECO:0000256" key="7">
    <source>
        <dbReference type="ARBA" id="ARBA00023237"/>
    </source>
</evidence>
<dbReference type="GO" id="GO:0009279">
    <property type="term" value="C:cell outer membrane"/>
    <property type="evidence" value="ECO:0007669"/>
    <property type="project" value="UniProtKB-SubCell"/>
</dbReference>
<dbReference type="Gene3D" id="2.40.160.50">
    <property type="entry name" value="membrane protein fhac: a member of the omp85/tpsb transporter family"/>
    <property type="match status" value="1"/>
</dbReference>
<dbReference type="GO" id="GO:0009306">
    <property type="term" value="P:protein secretion"/>
    <property type="evidence" value="ECO:0007669"/>
    <property type="project" value="TreeGrafter"/>
</dbReference>
<comment type="subunit">
    <text evidence="9">Interacts with TamB to form the translocation and assembly module (TAM).</text>
</comment>
<keyword evidence="14" id="KW-1185">Reference proteome</keyword>
<dbReference type="InterPro" id="IPR035243">
    <property type="entry name" value="TamA_POTRA_Dom_1"/>
</dbReference>
<keyword evidence="4" id="KW-0812">Transmembrane</keyword>
<feature type="domain" description="Bacterial surface antigen (D15)" evidence="10">
    <location>
        <begin position="351"/>
        <end position="598"/>
    </location>
</feature>
<dbReference type="AlphaFoldDB" id="A0A5A9XDD5"/>
<dbReference type="InterPro" id="IPR010827">
    <property type="entry name" value="BamA/TamA_POTRA"/>
</dbReference>
<name>A0A5A9XDD5_9BACT</name>
<evidence type="ECO:0000256" key="1">
    <source>
        <dbReference type="ARBA" id="ARBA00004442"/>
    </source>
</evidence>
<comment type="subcellular location">
    <subcellularLocation>
        <location evidence="1">Cell outer membrane</location>
    </subcellularLocation>
</comment>
<evidence type="ECO:0000313" key="13">
    <source>
        <dbReference type="EMBL" id="KAA0890368.1"/>
    </source>
</evidence>
<evidence type="ECO:0000256" key="5">
    <source>
        <dbReference type="ARBA" id="ARBA00022729"/>
    </source>
</evidence>
<comment type="caution">
    <text evidence="13">The sequence shown here is derived from an EMBL/GenBank/DDBJ whole genome shotgun (WGS) entry which is preliminary data.</text>
</comment>
<dbReference type="GO" id="GO:0097347">
    <property type="term" value="C:TAM protein secretion complex"/>
    <property type="evidence" value="ECO:0007669"/>
    <property type="project" value="TreeGrafter"/>
</dbReference>
<gene>
    <name evidence="13" type="ORF">ET418_11920</name>
</gene>
<evidence type="ECO:0000256" key="3">
    <source>
        <dbReference type="ARBA" id="ARBA00015419"/>
    </source>
</evidence>
<dbReference type="RefSeq" id="WP_149307841.1">
    <property type="nucleotide sequence ID" value="NZ_SRSD01000007.1"/>
</dbReference>
<dbReference type="Pfam" id="PF01103">
    <property type="entry name" value="Omp85"/>
    <property type="match status" value="1"/>
</dbReference>
<evidence type="ECO:0000259" key="10">
    <source>
        <dbReference type="Pfam" id="PF01103"/>
    </source>
</evidence>
<dbReference type="PANTHER" id="PTHR12815">
    <property type="entry name" value="SORTING AND ASSEMBLY MACHINERY SAMM50 PROTEIN FAMILY MEMBER"/>
    <property type="match status" value="1"/>
</dbReference>
<proteinExistence type="inferred from homology"/>
<dbReference type="InterPro" id="IPR039910">
    <property type="entry name" value="D15-like"/>
</dbReference>
<dbReference type="EMBL" id="SRSD01000007">
    <property type="protein sequence ID" value="KAA0890368.1"/>
    <property type="molecule type" value="Genomic_DNA"/>
</dbReference>
<feature type="domain" description="POTRA" evidence="11">
    <location>
        <begin position="150"/>
        <end position="201"/>
    </location>
</feature>
<keyword evidence="5" id="KW-0732">Signal</keyword>
<evidence type="ECO:0000259" key="11">
    <source>
        <dbReference type="Pfam" id="PF07244"/>
    </source>
</evidence>
<dbReference type="Gene3D" id="3.10.20.310">
    <property type="entry name" value="membrane protein fhac"/>
    <property type="match status" value="3"/>
</dbReference>
<dbReference type="Pfam" id="PF17243">
    <property type="entry name" value="POTRA_TamA_1"/>
    <property type="match status" value="1"/>
</dbReference>
<accession>A0A5A9XDD5</accession>
<keyword evidence="7" id="KW-0998">Cell outer membrane</keyword>
<keyword evidence="6" id="KW-0472">Membrane</keyword>
<evidence type="ECO:0000256" key="6">
    <source>
        <dbReference type="ARBA" id="ARBA00023136"/>
    </source>
</evidence>
<protein>
    <recommendedName>
        <fullName evidence="3">Translocation and assembly module subunit TamA</fullName>
    </recommendedName>
    <alternativeName>
        <fullName evidence="8">Autotransporter assembly factor TamA</fullName>
    </alternativeName>
</protein>
<dbReference type="Proteomes" id="UP000324298">
    <property type="component" value="Unassembled WGS sequence"/>
</dbReference>